<accession>A0A0N4YYS1</accession>
<feature type="domain" description="ShKT" evidence="2">
    <location>
        <begin position="63"/>
        <end position="103"/>
    </location>
</feature>
<dbReference type="PROSITE" id="PS51670">
    <property type="entry name" value="SHKT"/>
    <property type="match status" value="1"/>
</dbReference>
<organism evidence="3">
    <name type="scientific">Nippostrongylus brasiliensis</name>
    <name type="common">Rat hookworm</name>
    <dbReference type="NCBI Taxonomy" id="27835"/>
    <lineage>
        <taxon>Eukaryota</taxon>
        <taxon>Metazoa</taxon>
        <taxon>Ecdysozoa</taxon>
        <taxon>Nematoda</taxon>
        <taxon>Chromadorea</taxon>
        <taxon>Rhabditida</taxon>
        <taxon>Rhabditina</taxon>
        <taxon>Rhabditomorpha</taxon>
        <taxon>Strongyloidea</taxon>
        <taxon>Heligmosomidae</taxon>
        <taxon>Nippostrongylus</taxon>
    </lineage>
</organism>
<dbReference type="WBParaSite" id="NBR_0002239301-mRNA-1">
    <property type="protein sequence ID" value="NBR_0002239301-mRNA-1"/>
    <property type="gene ID" value="NBR_0002239301"/>
</dbReference>
<evidence type="ECO:0000313" key="3">
    <source>
        <dbReference type="WBParaSite" id="NBR_0002239301-mRNA-1"/>
    </source>
</evidence>
<proteinExistence type="predicted"/>
<dbReference type="Pfam" id="PF01549">
    <property type="entry name" value="ShK"/>
    <property type="match status" value="1"/>
</dbReference>
<comment type="caution">
    <text evidence="1">Lacks conserved residue(s) required for the propagation of feature annotation.</text>
</comment>
<name>A0A0N4YYS1_NIPBR</name>
<evidence type="ECO:0000256" key="1">
    <source>
        <dbReference type="PROSITE-ProRule" id="PRU01005"/>
    </source>
</evidence>
<dbReference type="InterPro" id="IPR003582">
    <property type="entry name" value="ShKT_dom"/>
</dbReference>
<evidence type="ECO:0000259" key="2">
    <source>
        <dbReference type="PROSITE" id="PS51670"/>
    </source>
</evidence>
<dbReference type="PANTHER" id="PTHR21724">
    <property type="entry name" value="SHKT DOMAIN-CONTAINING PROTEIN"/>
    <property type="match status" value="1"/>
</dbReference>
<dbReference type="Gene3D" id="1.10.10.1940">
    <property type="match status" value="1"/>
</dbReference>
<reference evidence="3" key="1">
    <citation type="submission" date="2017-02" db="UniProtKB">
        <authorList>
            <consortium name="WormBaseParasite"/>
        </authorList>
    </citation>
    <scope>IDENTIFICATION</scope>
</reference>
<sequence>LPRFNDSRTWNGPILLLTPCCGSKVNFICFQVNCQKTCGYCSSSSTSTFSSVTNSNGGSVSACPNAIDSSTKCAQWALNGFCTSSFYTNAQKRSYCAKTCGLC</sequence>
<protein>
    <submittedName>
        <fullName evidence="3">ShKT domain-containing protein</fullName>
    </submittedName>
</protein>
<dbReference type="SMART" id="SM00254">
    <property type="entry name" value="ShKT"/>
    <property type="match status" value="1"/>
</dbReference>
<dbReference type="AlphaFoldDB" id="A0A0N4YYS1"/>
<dbReference type="PANTHER" id="PTHR21724:SF0">
    <property type="entry name" value="SHKT DOMAIN-CONTAINING PROTEIN"/>
    <property type="match status" value="1"/>
</dbReference>